<evidence type="ECO:0000313" key="1">
    <source>
        <dbReference type="EMBL" id="SOQ43815.1"/>
    </source>
</evidence>
<reference evidence="1" key="1">
    <citation type="submission" date="2016-07" db="EMBL/GenBank/DDBJ databases">
        <authorList>
            <person name="Bretaudeau A."/>
        </authorList>
    </citation>
    <scope>NUCLEOTIDE SEQUENCE</scope>
    <source>
        <strain evidence="1">Rice</strain>
        <tissue evidence="1">Whole body</tissue>
    </source>
</reference>
<protein>
    <submittedName>
        <fullName evidence="1">SFRICE_035833</fullName>
    </submittedName>
</protein>
<organism evidence="1">
    <name type="scientific">Spodoptera frugiperda</name>
    <name type="common">Fall armyworm</name>
    <dbReference type="NCBI Taxonomy" id="7108"/>
    <lineage>
        <taxon>Eukaryota</taxon>
        <taxon>Metazoa</taxon>
        <taxon>Ecdysozoa</taxon>
        <taxon>Arthropoda</taxon>
        <taxon>Hexapoda</taxon>
        <taxon>Insecta</taxon>
        <taxon>Pterygota</taxon>
        <taxon>Neoptera</taxon>
        <taxon>Endopterygota</taxon>
        <taxon>Lepidoptera</taxon>
        <taxon>Glossata</taxon>
        <taxon>Ditrysia</taxon>
        <taxon>Noctuoidea</taxon>
        <taxon>Noctuidae</taxon>
        <taxon>Amphipyrinae</taxon>
        <taxon>Spodoptera</taxon>
    </lineage>
</organism>
<accession>A0A2H1VSK1</accession>
<dbReference type="CDD" id="cd09272">
    <property type="entry name" value="RNase_HI_RT_Ty1"/>
    <property type="match status" value="1"/>
</dbReference>
<sequence>MEAYSNCSSYLRRPDLTKEKKNEHVPMCLYSDNQSSIKLATNPLFSNRRTKHIEARHHFVRECVSQNKVVIKYVSTSDMPRK</sequence>
<gene>
    <name evidence="1" type="ORF">SFRICE_035833</name>
</gene>
<dbReference type="EMBL" id="ODYU01004200">
    <property type="protein sequence ID" value="SOQ43815.1"/>
    <property type="molecule type" value="Genomic_DNA"/>
</dbReference>
<dbReference type="AlphaFoldDB" id="A0A2H1VSK1"/>
<proteinExistence type="predicted"/>
<name>A0A2H1VSK1_SPOFR</name>